<dbReference type="InterPro" id="IPR016181">
    <property type="entry name" value="Acyl_CoA_acyltransferase"/>
</dbReference>
<accession>A0A9P5LHZ2</accession>
<gene>
    <name evidence="2" type="ORF">G7Z17_g5306</name>
</gene>
<dbReference type="CDD" id="cd04301">
    <property type="entry name" value="NAT_SF"/>
    <property type="match status" value="1"/>
</dbReference>
<keyword evidence="3" id="KW-1185">Reference proteome</keyword>
<evidence type="ECO:0000259" key="1">
    <source>
        <dbReference type="PROSITE" id="PS51186"/>
    </source>
</evidence>
<reference evidence="2" key="1">
    <citation type="submission" date="2020-03" db="EMBL/GenBank/DDBJ databases">
        <title>Draft Genome Sequence of Cylindrodendrum hubeiense.</title>
        <authorList>
            <person name="Buettner E."/>
            <person name="Kellner H."/>
        </authorList>
    </citation>
    <scope>NUCLEOTIDE SEQUENCE</scope>
    <source>
        <strain evidence="2">IHI 201604</strain>
    </source>
</reference>
<dbReference type="GO" id="GO:0016747">
    <property type="term" value="F:acyltransferase activity, transferring groups other than amino-acyl groups"/>
    <property type="evidence" value="ECO:0007669"/>
    <property type="project" value="InterPro"/>
</dbReference>
<evidence type="ECO:0000313" key="3">
    <source>
        <dbReference type="Proteomes" id="UP000722485"/>
    </source>
</evidence>
<dbReference type="PANTHER" id="PTHR42791:SF14">
    <property type="entry name" value="N-ACETYLTRANSFERASE DOMAIN-CONTAINING PROTEIN"/>
    <property type="match status" value="1"/>
</dbReference>
<dbReference type="InterPro" id="IPR000182">
    <property type="entry name" value="GNAT_dom"/>
</dbReference>
<dbReference type="InterPro" id="IPR052523">
    <property type="entry name" value="Trichothecene_AcTrans"/>
</dbReference>
<protein>
    <recommendedName>
        <fullName evidence="1">N-acetyltransferase domain-containing protein</fullName>
    </recommendedName>
</protein>
<dbReference type="EMBL" id="JAANBB010000086">
    <property type="protein sequence ID" value="KAF7551023.1"/>
    <property type="molecule type" value="Genomic_DNA"/>
</dbReference>
<sequence>MVLQLVEATEDDAPRSVAIETEAYGPNGPVGLVLYPGPRPTEGNPRADELIKQRREDPDCRWFKIVDTDLDASPEERMIAFAQWHVWTTPRTSIPSGARGPGSNPEACDLFFGGMNRKRHALMRGKPYVYLKLLHTQPKHQKRGAASLLLEWGLEEADRLGIPAFLESSQQGRRLYEKWGFREVETLTVDFSPWGGPSSIEVPLMLREPKGQQSSMATMDQLGQVDT</sequence>
<proteinExistence type="predicted"/>
<feature type="domain" description="N-acetyltransferase" evidence="1">
    <location>
        <begin position="3"/>
        <end position="207"/>
    </location>
</feature>
<dbReference type="PROSITE" id="PS51186">
    <property type="entry name" value="GNAT"/>
    <property type="match status" value="1"/>
</dbReference>
<dbReference type="OrthoDB" id="410198at2759"/>
<evidence type="ECO:0000313" key="2">
    <source>
        <dbReference type="EMBL" id="KAF7551023.1"/>
    </source>
</evidence>
<dbReference type="AlphaFoldDB" id="A0A9P5LHZ2"/>
<dbReference type="Gene3D" id="3.40.630.30">
    <property type="match status" value="1"/>
</dbReference>
<dbReference type="PANTHER" id="PTHR42791">
    <property type="entry name" value="GNAT FAMILY ACETYLTRANSFERASE"/>
    <property type="match status" value="1"/>
</dbReference>
<dbReference type="Pfam" id="PF00583">
    <property type="entry name" value="Acetyltransf_1"/>
    <property type="match status" value="1"/>
</dbReference>
<organism evidence="2 3">
    <name type="scientific">Cylindrodendrum hubeiense</name>
    <dbReference type="NCBI Taxonomy" id="595255"/>
    <lineage>
        <taxon>Eukaryota</taxon>
        <taxon>Fungi</taxon>
        <taxon>Dikarya</taxon>
        <taxon>Ascomycota</taxon>
        <taxon>Pezizomycotina</taxon>
        <taxon>Sordariomycetes</taxon>
        <taxon>Hypocreomycetidae</taxon>
        <taxon>Hypocreales</taxon>
        <taxon>Nectriaceae</taxon>
        <taxon>Cylindrodendrum</taxon>
    </lineage>
</organism>
<name>A0A9P5LHZ2_9HYPO</name>
<comment type="caution">
    <text evidence="2">The sequence shown here is derived from an EMBL/GenBank/DDBJ whole genome shotgun (WGS) entry which is preliminary data.</text>
</comment>
<dbReference type="SUPFAM" id="SSF55729">
    <property type="entry name" value="Acyl-CoA N-acyltransferases (Nat)"/>
    <property type="match status" value="1"/>
</dbReference>
<dbReference type="Proteomes" id="UP000722485">
    <property type="component" value="Unassembled WGS sequence"/>
</dbReference>